<feature type="transmembrane region" description="Helical" evidence="1">
    <location>
        <begin position="6"/>
        <end position="23"/>
    </location>
</feature>
<organism evidence="2 3">
    <name type="scientific">Bacillus suaedaesalsae</name>
    <dbReference type="NCBI Taxonomy" id="2810349"/>
    <lineage>
        <taxon>Bacteria</taxon>
        <taxon>Bacillati</taxon>
        <taxon>Bacillota</taxon>
        <taxon>Bacilli</taxon>
        <taxon>Bacillales</taxon>
        <taxon>Bacillaceae</taxon>
        <taxon>Bacillus</taxon>
    </lineage>
</organism>
<dbReference type="Proteomes" id="UP001518925">
    <property type="component" value="Unassembled WGS sequence"/>
</dbReference>
<feature type="transmembrane region" description="Helical" evidence="1">
    <location>
        <begin position="61"/>
        <end position="82"/>
    </location>
</feature>
<comment type="caution">
    <text evidence="2">The sequence shown here is derived from an EMBL/GenBank/DDBJ whole genome shotgun (WGS) entry which is preliminary data.</text>
</comment>
<name>A0ABS2DIA7_9BACI</name>
<evidence type="ECO:0000256" key="1">
    <source>
        <dbReference type="SAM" id="Phobius"/>
    </source>
</evidence>
<reference evidence="2 3" key="1">
    <citation type="submission" date="2021-02" db="EMBL/GenBank/DDBJ databases">
        <title>Bacillus sp. RD4P76, an endophyte from a halophyte.</title>
        <authorList>
            <person name="Sun J.-Q."/>
        </authorList>
    </citation>
    <scope>NUCLEOTIDE SEQUENCE [LARGE SCALE GENOMIC DNA]</scope>
    <source>
        <strain evidence="2 3">RD4P76</strain>
    </source>
</reference>
<feature type="transmembrane region" description="Helical" evidence="1">
    <location>
        <begin position="89"/>
        <end position="108"/>
    </location>
</feature>
<feature type="transmembrane region" description="Helical" evidence="1">
    <location>
        <begin position="114"/>
        <end position="134"/>
    </location>
</feature>
<keyword evidence="1" id="KW-1133">Transmembrane helix</keyword>
<dbReference type="EMBL" id="JAFELM010000030">
    <property type="protein sequence ID" value="MBM6618203.1"/>
    <property type="molecule type" value="Genomic_DNA"/>
</dbReference>
<protein>
    <submittedName>
        <fullName evidence="2">Uncharacterized protein</fullName>
    </submittedName>
</protein>
<evidence type="ECO:0000313" key="2">
    <source>
        <dbReference type="EMBL" id="MBM6618203.1"/>
    </source>
</evidence>
<sequence>MSALSVLLFINFILLSFLFLYLSKIRKLIGFQLGMNITMMAGGFFSISAGVILIYQYPLKFVYVTIGTTVIGMVIGAIFGSLFDYQTLLTGYINGLMMGVMAPMIGAVAQNNLIFLGFIEVLFISSTILISLSAKRT</sequence>
<keyword evidence="3" id="KW-1185">Reference proteome</keyword>
<accession>A0ABS2DIA7</accession>
<evidence type="ECO:0000313" key="3">
    <source>
        <dbReference type="Proteomes" id="UP001518925"/>
    </source>
</evidence>
<proteinExistence type="predicted"/>
<gene>
    <name evidence="2" type="ORF">JR050_11090</name>
</gene>
<keyword evidence="1" id="KW-0812">Transmembrane</keyword>
<feature type="transmembrane region" description="Helical" evidence="1">
    <location>
        <begin position="35"/>
        <end position="55"/>
    </location>
</feature>
<keyword evidence="1" id="KW-0472">Membrane</keyword>